<accession>A0ABT7QXE0</accession>
<keyword evidence="2" id="KW-0813">Transport</keyword>
<dbReference type="InterPro" id="IPR035938">
    <property type="entry name" value="Hemerythrin-like_sf"/>
</dbReference>
<evidence type="ECO:0000256" key="4">
    <source>
        <dbReference type="ARBA" id="ARBA00023004"/>
    </source>
</evidence>
<feature type="domain" description="Hemerythrin-like" evidence="6">
    <location>
        <begin position="12"/>
        <end position="125"/>
    </location>
</feature>
<dbReference type="InterPro" id="IPR012827">
    <property type="entry name" value="Hemerythrin_metal-bd"/>
</dbReference>
<evidence type="ECO:0000256" key="1">
    <source>
        <dbReference type="ARBA" id="ARBA00010587"/>
    </source>
</evidence>
<evidence type="ECO:0000256" key="3">
    <source>
        <dbReference type="ARBA" id="ARBA00022723"/>
    </source>
</evidence>
<protein>
    <submittedName>
        <fullName evidence="7">Hemerythrin family protein</fullName>
    </submittedName>
</protein>
<gene>
    <name evidence="7" type="ORF">PGH07_04880</name>
</gene>
<dbReference type="PROSITE" id="PS00550">
    <property type="entry name" value="HEMERYTHRINS"/>
    <property type="match status" value="1"/>
</dbReference>
<evidence type="ECO:0000256" key="2">
    <source>
        <dbReference type="ARBA" id="ARBA00022621"/>
    </source>
</evidence>
<evidence type="ECO:0000259" key="6">
    <source>
        <dbReference type="Pfam" id="PF01814"/>
    </source>
</evidence>
<feature type="coiled-coil region" evidence="5">
    <location>
        <begin position="12"/>
        <end position="46"/>
    </location>
</feature>
<comment type="similarity">
    <text evidence="1">Belongs to the hemerythrin family.</text>
</comment>
<keyword evidence="4" id="KW-0408">Iron</keyword>
<keyword evidence="8" id="KW-1185">Reference proteome</keyword>
<dbReference type="RefSeq" id="WP_289412987.1">
    <property type="nucleotide sequence ID" value="NZ_JAQIBD010000001.1"/>
</dbReference>
<proteinExistence type="inferred from homology"/>
<keyword evidence="3" id="KW-0479">Metal-binding</keyword>
<name>A0ABT7QXE0_9BACT</name>
<dbReference type="Pfam" id="PF01814">
    <property type="entry name" value="Hemerythrin"/>
    <property type="match status" value="1"/>
</dbReference>
<dbReference type="SUPFAM" id="SSF47188">
    <property type="entry name" value="Hemerythrin-like"/>
    <property type="match status" value="1"/>
</dbReference>
<dbReference type="NCBIfam" id="TIGR02481">
    <property type="entry name" value="hemeryth_dom"/>
    <property type="match status" value="1"/>
</dbReference>
<keyword evidence="2" id="KW-0561">Oxygen transport</keyword>
<dbReference type="EMBL" id="JAQIBD010000001">
    <property type="protein sequence ID" value="MDM5271503.1"/>
    <property type="molecule type" value="Genomic_DNA"/>
</dbReference>
<evidence type="ECO:0000313" key="7">
    <source>
        <dbReference type="EMBL" id="MDM5271503.1"/>
    </source>
</evidence>
<keyword evidence="5" id="KW-0175">Coiled coil</keyword>
<dbReference type="CDD" id="cd12107">
    <property type="entry name" value="Hemerythrin"/>
    <property type="match status" value="1"/>
</dbReference>
<dbReference type="Gene3D" id="1.20.120.50">
    <property type="entry name" value="Hemerythrin-like"/>
    <property type="match status" value="1"/>
</dbReference>
<reference evidence="7" key="1">
    <citation type="submission" date="2023-01" db="EMBL/GenBank/DDBJ databases">
        <title>Sulfurovum sp. zt1-1 genome assembly.</title>
        <authorList>
            <person name="Wang J."/>
        </authorList>
    </citation>
    <scope>NUCLEOTIDE SEQUENCE</scope>
    <source>
        <strain evidence="7">Zt1-1</strain>
    </source>
</reference>
<dbReference type="InterPro" id="IPR050669">
    <property type="entry name" value="Hemerythrin"/>
</dbReference>
<evidence type="ECO:0000313" key="8">
    <source>
        <dbReference type="Proteomes" id="UP001169069"/>
    </source>
</evidence>
<dbReference type="Proteomes" id="UP001169069">
    <property type="component" value="Unassembled WGS sequence"/>
</dbReference>
<evidence type="ECO:0000256" key="5">
    <source>
        <dbReference type="SAM" id="Coils"/>
    </source>
</evidence>
<dbReference type="PANTHER" id="PTHR37164:SF1">
    <property type="entry name" value="BACTERIOHEMERYTHRIN"/>
    <property type="match status" value="1"/>
</dbReference>
<dbReference type="InterPro" id="IPR012312">
    <property type="entry name" value="Hemerythrin-like"/>
</dbReference>
<dbReference type="InterPro" id="IPR016131">
    <property type="entry name" value="Haemerythrin_Fe_BS"/>
</dbReference>
<sequence>MIDKERLPQVAYQVMNEVHEEEVDLLNRLENELSDEVLDISKVDELLNTLLEHTKEHFANEERLMQEVFFPAMMMHQGEHIRVINEMKMVVNRWELTRDPELIREYFLGTLIEWLMLHINTMDTITAQFITMHKGGH</sequence>
<organism evidence="7 8">
    <name type="scientific">Sulfurovum zhangzhouensis</name>
    <dbReference type="NCBI Taxonomy" id="3019067"/>
    <lineage>
        <taxon>Bacteria</taxon>
        <taxon>Pseudomonadati</taxon>
        <taxon>Campylobacterota</taxon>
        <taxon>Epsilonproteobacteria</taxon>
        <taxon>Campylobacterales</taxon>
        <taxon>Sulfurovaceae</taxon>
        <taxon>Sulfurovum</taxon>
    </lineage>
</organism>
<comment type="caution">
    <text evidence="7">The sequence shown here is derived from an EMBL/GenBank/DDBJ whole genome shotgun (WGS) entry which is preliminary data.</text>
</comment>
<dbReference type="PANTHER" id="PTHR37164">
    <property type="entry name" value="BACTERIOHEMERYTHRIN"/>
    <property type="match status" value="1"/>
</dbReference>